<proteinExistence type="predicted"/>
<protein>
    <submittedName>
        <fullName evidence="1">Uncharacterized protein</fullName>
    </submittedName>
</protein>
<dbReference type="EMBL" id="BSNS01000001">
    <property type="protein sequence ID" value="GLQ52860.1"/>
    <property type="molecule type" value="Genomic_DNA"/>
</dbReference>
<dbReference type="RefSeq" id="WP_284338327.1">
    <property type="nucleotide sequence ID" value="NZ_BSNS01000001.1"/>
</dbReference>
<comment type="caution">
    <text evidence="1">The sequence shown here is derived from an EMBL/GenBank/DDBJ whole genome shotgun (WGS) entry which is preliminary data.</text>
</comment>
<name>A0ABQ5VYZ7_9HYPH</name>
<gene>
    <name evidence="1" type="ORF">GCM10010862_01180</name>
</gene>
<dbReference type="Proteomes" id="UP001156691">
    <property type="component" value="Unassembled WGS sequence"/>
</dbReference>
<organism evidence="1 2">
    <name type="scientific">Devosia nitrariae</name>
    <dbReference type="NCBI Taxonomy" id="2071872"/>
    <lineage>
        <taxon>Bacteria</taxon>
        <taxon>Pseudomonadati</taxon>
        <taxon>Pseudomonadota</taxon>
        <taxon>Alphaproteobacteria</taxon>
        <taxon>Hyphomicrobiales</taxon>
        <taxon>Devosiaceae</taxon>
        <taxon>Devosia</taxon>
    </lineage>
</organism>
<sequence length="83" mass="9310">MGVDVSLADRQDDHYGNHTLQNVLDRPGEDLQGPFTYFVGQNGQVLYIMPNEDLVVFRAGEQYQLLHSTLYGAWNSIPSAQTP</sequence>
<evidence type="ECO:0000313" key="2">
    <source>
        <dbReference type="Proteomes" id="UP001156691"/>
    </source>
</evidence>
<keyword evidence="2" id="KW-1185">Reference proteome</keyword>
<reference evidence="2" key="1">
    <citation type="journal article" date="2019" name="Int. J. Syst. Evol. Microbiol.">
        <title>The Global Catalogue of Microorganisms (GCM) 10K type strain sequencing project: providing services to taxonomists for standard genome sequencing and annotation.</title>
        <authorList>
            <consortium name="The Broad Institute Genomics Platform"/>
            <consortium name="The Broad Institute Genome Sequencing Center for Infectious Disease"/>
            <person name="Wu L."/>
            <person name="Ma J."/>
        </authorList>
    </citation>
    <scope>NUCLEOTIDE SEQUENCE [LARGE SCALE GENOMIC DNA]</scope>
    <source>
        <strain evidence="2">NBRC 112416</strain>
    </source>
</reference>
<evidence type="ECO:0000313" key="1">
    <source>
        <dbReference type="EMBL" id="GLQ52860.1"/>
    </source>
</evidence>
<accession>A0ABQ5VYZ7</accession>